<evidence type="ECO:0000256" key="3">
    <source>
        <dbReference type="ARBA" id="ARBA00022801"/>
    </source>
</evidence>
<dbReference type="GO" id="GO:0006308">
    <property type="term" value="P:DNA catabolic process"/>
    <property type="evidence" value="ECO:0007669"/>
    <property type="project" value="InterPro"/>
</dbReference>
<name>A0A6J6U7C9_9ZZZZ</name>
<evidence type="ECO:0000256" key="1">
    <source>
        <dbReference type="ARBA" id="ARBA00022490"/>
    </source>
</evidence>
<dbReference type="GO" id="GO:0008855">
    <property type="term" value="F:exodeoxyribonuclease VII activity"/>
    <property type="evidence" value="ECO:0007669"/>
    <property type="project" value="InterPro"/>
</dbReference>
<evidence type="ECO:0000256" key="2">
    <source>
        <dbReference type="ARBA" id="ARBA00022722"/>
    </source>
</evidence>
<dbReference type="InterPro" id="IPR037004">
    <property type="entry name" value="Exonuc_VII_ssu_sf"/>
</dbReference>
<organism evidence="5">
    <name type="scientific">freshwater metagenome</name>
    <dbReference type="NCBI Taxonomy" id="449393"/>
    <lineage>
        <taxon>unclassified sequences</taxon>
        <taxon>metagenomes</taxon>
        <taxon>ecological metagenomes</taxon>
    </lineage>
</organism>
<gene>
    <name evidence="5" type="ORF">UFOPK2754_02070</name>
    <name evidence="6" type="ORF">UFOPK3139_00192</name>
    <name evidence="7" type="ORF">UFOPK3543_01603</name>
    <name evidence="8" type="ORF">UFOPK3967_00633</name>
</gene>
<dbReference type="EMBL" id="CAFBMH010000057">
    <property type="protein sequence ID" value="CAB4912531.1"/>
    <property type="molecule type" value="Genomic_DNA"/>
</dbReference>
<evidence type="ECO:0000313" key="5">
    <source>
        <dbReference type="EMBL" id="CAB4755456.1"/>
    </source>
</evidence>
<keyword evidence="1" id="KW-0963">Cytoplasm</keyword>
<dbReference type="EMBL" id="CAEZYR010000081">
    <property type="protein sequence ID" value="CAB4755456.1"/>
    <property type="molecule type" value="Genomic_DNA"/>
</dbReference>
<dbReference type="EMBL" id="CAFABA010000004">
    <property type="protein sequence ID" value="CAB4813651.1"/>
    <property type="molecule type" value="Genomic_DNA"/>
</dbReference>
<accession>A0A6J6U7C9</accession>
<dbReference type="EMBL" id="CAFBOS010000026">
    <property type="protein sequence ID" value="CAB4985233.1"/>
    <property type="molecule type" value="Genomic_DNA"/>
</dbReference>
<evidence type="ECO:0000313" key="7">
    <source>
        <dbReference type="EMBL" id="CAB4912531.1"/>
    </source>
</evidence>
<dbReference type="Gene3D" id="1.10.287.1040">
    <property type="entry name" value="Exonuclease VII, small subunit"/>
    <property type="match status" value="1"/>
</dbReference>
<feature type="compositionally biased region" description="Acidic residues" evidence="4">
    <location>
        <begin position="90"/>
        <end position="102"/>
    </location>
</feature>
<keyword evidence="3" id="KW-0378">Hydrolase</keyword>
<dbReference type="NCBIfam" id="TIGR01280">
    <property type="entry name" value="xseB"/>
    <property type="match status" value="1"/>
</dbReference>
<evidence type="ECO:0000256" key="4">
    <source>
        <dbReference type="SAM" id="MobiDB-lite"/>
    </source>
</evidence>
<dbReference type="SUPFAM" id="SSF116842">
    <property type="entry name" value="XseB-like"/>
    <property type="match status" value="1"/>
</dbReference>
<reference evidence="5" key="1">
    <citation type="submission" date="2020-05" db="EMBL/GenBank/DDBJ databases">
        <authorList>
            <person name="Chiriac C."/>
            <person name="Salcher M."/>
            <person name="Ghai R."/>
            <person name="Kavagutti S V."/>
        </authorList>
    </citation>
    <scope>NUCLEOTIDE SEQUENCE</scope>
</reference>
<dbReference type="InterPro" id="IPR003761">
    <property type="entry name" value="Exonuc_VII_S"/>
</dbReference>
<evidence type="ECO:0000313" key="6">
    <source>
        <dbReference type="EMBL" id="CAB4813651.1"/>
    </source>
</evidence>
<sequence>MAEPSSSGIEPSVAPLGYAAAMSELEDLLADLEDDALDIDLLATKVERASELIRFCRSRINAARVQVDRIVADLENLPDEPATDPAAAVDEADDDRSDEGEP</sequence>
<dbReference type="Pfam" id="PF02609">
    <property type="entry name" value="Exonuc_VII_S"/>
    <property type="match status" value="1"/>
</dbReference>
<feature type="region of interest" description="Disordered" evidence="4">
    <location>
        <begin position="76"/>
        <end position="102"/>
    </location>
</feature>
<evidence type="ECO:0000313" key="8">
    <source>
        <dbReference type="EMBL" id="CAB4985233.1"/>
    </source>
</evidence>
<protein>
    <submittedName>
        <fullName evidence="5">Unannotated protein</fullName>
    </submittedName>
</protein>
<keyword evidence="2" id="KW-0540">Nuclease</keyword>
<dbReference type="GO" id="GO:0009318">
    <property type="term" value="C:exodeoxyribonuclease VII complex"/>
    <property type="evidence" value="ECO:0007669"/>
    <property type="project" value="InterPro"/>
</dbReference>
<dbReference type="AlphaFoldDB" id="A0A6J6U7C9"/>
<proteinExistence type="predicted"/>